<name>A0ABD6ACR0_9EURY</name>
<dbReference type="AlphaFoldDB" id="A0ABD6ACR0"/>
<accession>A0ABD6ACR0</accession>
<evidence type="ECO:0000256" key="1">
    <source>
        <dbReference type="SAM" id="MobiDB-lite"/>
    </source>
</evidence>
<keyword evidence="2" id="KW-1133">Transmembrane helix</keyword>
<reference evidence="3 4" key="1">
    <citation type="journal article" date="2019" name="Int. J. Syst. Evol. Microbiol.">
        <title>The Global Catalogue of Microorganisms (GCM) 10K type strain sequencing project: providing services to taxonomists for standard genome sequencing and annotation.</title>
        <authorList>
            <consortium name="The Broad Institute Genomics Platform"/>
            <consortium name="The Broad Institute Genome Sequencing Center for Infectious Disease"/>
            <person name="Wu L."/>
            <person name="Ma J."/>
        </authorList>
    </citation>
    <scope>NUCLEOTIDE SEQUENCE [LARGE SCALE GENOMIC DNA]</scope>
    <source>
        <strain evidence="3 4">PSR21</strain>
    </source>
</reference>
<dbReference type="RefSeq" id="WP_276305572.1">
    <property type="nucleotide sequence ID" value="NZ_CP119992.1"/>
</dbReference>
<comment type="caution">
    <text evidence="3">The sequence shown here is derived from an EMBL/GenBank/DDBJ whole genome shotgun (WGS) entry which is preliminary data.</text>
</comment>
<evidence type="ECO:0000313" key="4">
    <source>
        <dbReference type="Proteomes" id="UP001596547"/>
    </source>
</evidence>
<feature type="transmembrane region" description="Helical" evidence="2">
    <location>
        <begin position="12"/>
        <end position="32"/>
    </location>
</feature>
<feature type="region of interest" description="Disordered" evidence="1">
    <location>
        <begin position="100"/>
        <end position="119"/>
    </location>
</feature>
<keyword evidence="2" id="KW-0812">Transmembrane</keyword>
<organism evidence="3 4">
    <name type="scientific">Halomarina halobia</name>
    <dbReference type="NCBI Taxonomy" id="3033386"/>
    <lineage>
        <taxon>Archaea</taxon>
        <taxon>Methanobacteriati</taxon>
        <taxon>Methanobacteriota</taxon>
        <taxon>Stenosarchaea group</taxon>
        <taxon>Halobacteria</taxon>
        <taxon>Halobacteriales</taxon>
        <taxon>Natronomonadaceae</taxon>
        <taxon>Halomarina</taxon>
    </lineage>
</organism>
<dbReference type="EMBL" id="JBHTBF010000002">
    <property type="protein sequence ID" value="MFC7318150.1"/>
    <property type="molecule type" value="Genomic_DNA"/>
</dbReference>
<gene>
    <name evidence="3" type="ORF">ACFQPE_15305</name>
</gene>
<feature type="compositionally biased region" description="Basic and acidic residues" evidence="1">
    <location>
        <begin position="105"/>
        <end position="119"/>
    </location>
</feature>
<protein>
    <submittedName>
        <fullName evidence="3">Proton-conducting membrane transporter</fullName>
    </submittedName>
</protein>
<sequence length="119" mass="12483">MTTRPRFKLDGSSMVPGLAAVALFVVMAAVFLTSQFGEPQGFAEGSITASIGYAMFDLVDLASHQSEGFLVSFIVIAIVLDAALEGALMLAKREGTRGPLGTAREALRTDGGRTEEGDD</sequence>
<feature type="transmembrane region" description="Helical" evidence="2">
    <location>
        <begin position="69"/>
        <end position="91"/>
    </location>
</feature>
<evidence type="ECO:0000256" key="2">
    <source>
        <dbReference type="SAM" id="Phobius"/>
    </source>
</evidence>
<keyword evidence="4" id="KW-1185">Reference proteome</keyword>
<dbReference type="GeneID" id="79315161"/>
<keyword evidence="2" id="KW-0472">Membrane</keyword>
<proteinExistence type="predicted"/>
<dbReference type="Proteomes" id="UP001596547">
    <property type="component" value="Unassembled WGS sequence"/>
</dbReference>
<evidence type="ECO:0000313" key="3">
    <source>
        <dbReference type="EMBL" id="MFC7318150.1"/>
    </source>
</evidence>